<keyword evidence="3" id="KW-1185">Reference proteome</keyword>
<accession>A0ABD1Z7S3</accession>
<evidence type="ECO:0000256" key="1">
    <source>
        <dbReference type="SAM" id="MobiDB-lite"/>
    </source>
</evidence>
<evidence type="ECO:0000313" key="3">
    <source>
        <dbReference type="Proteomes" id="UP001605036"/>
    </source>
</evidence>
<proteinExistence type="predicted"/>
<name>A0ABD1Z7S3_9MARC</name>
<protein>
    <submittedName>
        <fullName evidence="2">Uncharacterized protein</fullName>
    </submittedName>
</protein>
<organism evidence="2 3">
    <name type="scientific">Riccia fluitans</name>
    <dbReference type="NCBI Taxonomy" id="41844"/>
    <lineage>
        <taxon>Eukaryota</taxon>
        <taxon>Viridiplantae</taxon>
        <taxon>Streptophyta</taxon>
        <taxon>Embryophyta</taxon>
        <taxon>Marchantiophyta</taxon>
        <taxon>Marchantiopsida</taxon>
        <taxon>Marchantiidae</taxon>
        <taxon>Marchantiales</taxon>
        <taxon>Ricciaceae</taxon>
        <taxon>Riccia</taxon>
    </lineage>
</organism>
<dbReference type="EMBL" id="JBHFFA010000002">
    <property type="protein sequence ID" value="KAL2642964.1"/>
    <property type="molecule type" value="Genomic_DNA"/>
</dbReference>
<evidence type="ECO:0000313" key="2">
    <source>
        <dbReference type="EMBL" id="KAL2642964.1"/>
    </source>
</evidence>
<sequence length="75" mass="8199">MELSPKDEKKLGFVRDEDEVEDVGPSSPKADKVRAVAEEETAAETLTKTAEEEEEADTVNLAPNKEDPNAKAEPE</sequence>
<feature type="compositionally biased region" description="Basic and acidic residues" evidence="1">
    <location>
        <begin position="64"/>
        <end position="75"/>
    </location>
</feature>
<dbReference type="Proteomes" id="UP001605036">
    <property type="component" value="Unassembled WGS sequence"/>
</dbReference>
<reference evidence="2 3" key="1">
    <citation type="submission" date="2024-09" db="EMBL/GenBank/DDBJ databases">
        <title>Chromosome-scale assembly of Riccia fluitans.</title>
        <authorList>
            <person name="Paukszto L."/>
            <person name="Sawicki J."/>
            <person name="Karawczyk K."/>
            <person name="Piernik-Szablinska J."/>
            <person name="Szczecinska M."/>
            <person name="Mazdziarz M."/>
        </authorList>
    </citation>
    <scope>NUCLEOTIDE SEQUENCE [LARGE SCALE GENOMIC DNA]</scope>
    <source>
        <strain evidence="2">Rf_01</strain>
        <tissue evidence="2">Aerial parts of the thallus</tissue>
    </source>
</reference>
<dbReference type="AlphaFoldDB" id="A0ABD1Z7S3"/>
<comment type="caution">
    <text evidence="2">The sequence shown here is derived from an EMBL/GenBank/DDBJ whole genome shotgun (WGS) entry which is preliminary data.</text>
</comment>
<feature type="compositionally biased region" description="Basic and acidic residues" evidence="1">
    <location>
        <begin position="1"/>
        <end position="15"/>
    </location>
</feature>
<gene>
    <name evidence="2" type="ORF">R1flu_010551</name>
</gene>
<feature type="region of interest" description="Disordered" evidence="1">
    <location>
        <begin position="1"/>
        <end position="75"/>
    </location>
</feature>